<organism evidence="10 11">
    <name type="scientific">Sphingomonas lacunae</name>
    <dbReference type="NCBI Taxonomy" id="2698828"/>
    <lineage>
        <taxon>Bacteria</taxon>
        <taxon>Pseudomonadati</taxon>
        <taxon>Pseudomonadota</taxon>
        <taxon>Alphaproteobacteria</taxon>
        <taxon>Sphingomonadales</taxon>
        <taxon>Sphingomonadaceae</taxon>
        <taxon>Sphingomonas</taxon>
    </lineage>
</organism>
<evidence type="ECO:0000259" key="9">
    <source>
        <dbReference type="PROSITE" id="PS50850"/>
    </source>
</evidence>
<dbReference type="EMBL" id="CP053015">
    <property type="protein sequence ID" value="QJQ33557.1"/>
    <property type="molecule type" value="Genomic_DNA"/>
</dbReference>
<keyword evidence="8" id="KW-0997">Cell inner membrane</keyword>
<dbReference type="GO" id="GO:1990961">
    <property type="term" value="P:xenobiotic detoxification by transmembrane export across the plasma membrane"/>
    <property type="evidence" value="ECO:0007669"/>
    <property type="project" value="InterPro"/>
</dbReference>
<evidence type="ECO:0000256" key="1">
    <source>
        <dbReference type="ARBA" id="ARBA00004651"/>
    </source>
</evidence>
<name>A0A6M4AWQ9_9SPHN</name>
<protein>
    <recommendedName>
        <fullName evidence="8">Bcr/CflA family efflux transporter</fullName>
    </recommendedName>
</protein>
<dbReference type="GO" id="GO:0005886">
    <property type="term" value="C:plasma membrane"/>
    <property type="evidence" value="ECO:0007669"/>
    <property type="project" value="UniProtKB-SubCell"/>
</dbReference>
<feature type="transmembrane region" description="Helical" evidence="8">
    <location>
        <begin position="21"/>
        <end position="41"/>
    </location>
</feature>
<comment type="caution">
    <text evidence="8">Lacks conserved residue(s) required for the propagation of feature annotation.</text>
</comment>
<dbReference type="PANTHER" id="PTHR23502:SF132">
    <property type="entry name" value="POLYAMINE TRANSPORTER 2-RELATED"/>
    <property type="match status" value="1"/>
</dbReference>
<evidence type="ECO:0000256" key="3">
    <source>
        <dbReference type="ARBA" id="ARBA00022448"/>
    </source>
</evidence>
<keyword evidence="5 8" id="KW-0812">Transmembrane</keyword>
<sequence>MPPQTSASSEQTTSPTQPSREFVAMMAAIMALNALAIDTMLPALPEMARELGAQGANAQQYVISLYFAGLALGSLVHGPLADRYGRKRVIMVCLLGYIIAGLASGLATSWAMLLTTRFIHGLFGAAMGVVSQAIIRDRTSGDAMAKLMSMIFLIFMIVPIIAPTIGQGILLVVDWRWIFLMLAGGGVAMAVWVGLRLEETLDPADVAPIAPASLARTWVAVATHRSAMAYMLGSSIAAGANFGFLNSSQQIFSETFGRADIFPLAFASVAGTMAIANFSNSRIVLKFGARRVSQTALVAFILLSFLQWLAAGAGEPMMLFILLIALNMSMIGFIGANFSSIAMEPFGHVAGSASSFQNSARTFVAAGIGAWIGQMYDGTTEPLAIGFAICGLAALMLVLWGEQGRLFTRPNPPRLPTPRV</sequence>
<feature type="transmembrane region" description="Helical" evidence="8">
    <location>
        <begin position="292"/>
        <end position="311"/>
    </location>
</feature>
<feature type="transmembrane region" description="Helical" evidence="8">
    <location>
        <begin position="61"/>
        <end position="80"/>
    </location>
</feature>
<dbReference type="Gene3D" id="1.20.1720.10">
    <property type="entry name" value="Multidrug resistance protein D"/>
    <property type="match status" value="1"/>
</dbReference>
<dbReference type="CDD" id="cd17320">
    <property type="entry name" value="MFS_MdfA_MDR_like"/>
    <property type="match status" value="1"/>
</dbReference>
<dbReference type="GO" id="GO:0042910">
    <property type="term" value="F:xenobiotic transmembrane transporter activity"/>
    <property type="evidence" value="ECO:0007669"/>
    <property type="project" value="InterPro"/>
</dbReference>
<keyword evidence="7 8" id="KW-0472">Membrane</keyword>
<dbReference type="InterPro" id="IPR020846">
    <property type="entry name" value="MFS_dom"/>
</dbReference>
<reference evidence="10 11" key="1">
    <citation type="submission" date="2020-01" db="EMBL/GenBank/DDBJ databases">
        <title>Sphingomonas sp. strain CSW-10.</title>
        <authorList>
            <person name="Chen W.-M."/>
        </authorList>
    </citation>
    <scope>NUCLEOTIDE SEQUENCE [LARGE SCALE GENOMIC DNA]</scope>
    <source>
        <strain evidence="10 11">CSW-10</strain>
    </source>
</reference>
<evidence type="ECO:0000313" key="10">
    <source>
        <dbReference type="EMBL" id="QJQ33557.1"/>
    </source>
</evidence>
<comment type="similarity">
    <text evidence="2 8">Belongs to the major facilitator superfamily. Bcr/CmlA family.</text>
</comment>
<feature type="transmembrane region" description="Helical" evidence="8">
    <location>
        <begin position="261"/>
        <end position="280"/>
    </location>
</feature>
<feature type="transmembrane region" description="Helical" evidence="8">
    <location>
        <begin position="317"/>
        <end position="338"/>
    </location>
</feature>
<dbReference type="Pfam" id="PF07690">
    <property type="entry name" value="MFS_1"/>
    <property type="match status" value="1"/>
</dbReference>
<evidence type="ECO:0000313" key="11">
    <source>
        <dbReference type="Proteomes" id="UP000503018"/>
    </source>
</evidence>
<accession>A0A6M4AWQ9</accession>
<feature type="transmembrane region" description="Helical" evidence="8">
    <location>
        <begin position="177"/>
        <end position="195"/>
    </location>
</feature>
<evidence type="ECO:0000256" key="8">
    <source>
        <dbReference type="RuleBase" id="RU365088"/>
    </source>
</evidence>
<gene>
    <name evidence="10" type="ORF">GV829_03815</name>
</gene>
<feature type="transmembrane region" description="Helical" evidence="8">
    <location>
        <begin position="92"/>
        <end position="112"/>
    </location>
</feature>
<dbReference type="SUPFAM" id="SSF103473">
    <property type="entry name" value="MFS general substrate transporter"/>
    <property type="match status" value="1"/>
</dbReference>
<feature type="transmembrane region" description="Helical" evidence="8">
    <location>
        <begin position="382"/>
        <end position="400"/>
    </location>
</feature>
<evidence type="ECO:0000256" key="6">
    <source>
        <dbReference type="ARBA" id="ARBA00022989"/>
    </source>
</evidence>
<evidence type="ECO:0000256" key="5">
    <source>
        <dbReference type="ARBA" id="ARBA00022692"/>
    </source>
</evidence>
<dbReference type="InterPro" id="IPR004812">
    <property type="entry name" value="Efflux_drug-R_Bcr/CmlA"/>
</dbReference>
<feature type="transmembrane region" description="Helical" evidence="8">
    <location>
        <begin position="227"/>
        <end position="245"/>
    </location>
</feature>
<dbReference type="InterPro" id="IPR011701">
    <property type="entry name" value="MFS"/>
</dbReference>
<evidence type="ECO:0000256" key="4">
    <source>
        <dbReference type="ARBA" id="ARBA00022475"/>
    </source>
</evidence>
<keyword evidence="3 8" id="KW-0813">Transport</keyword>
<proteinExistence type="inferred from homology"/>
<dbReference type="AlphaFoldDB" id="A0A6M4AWQ9"/>
<dbReference type="KEGG" id="slan:GV829_03815"/>
<evidence type="ECO:0000256" key="7">
    <source>
        <dbReference type="ARBA" id="ARBA00023136"/>
    </source>
</evidence>
<dbReference type="Proteomes" id="UP000503018">
    <property type="component" value="Chromosome"/>
</dbReference>
<evidence type="ECO:0000256" key="2">
    <source>
        <dbReference type="ARBA" id="ARBA00006236"/>
    </source>
</evidence>
<dbReference type="NCBIfam" id="TIGR00710">
    <property type="entry name" value="efflux_Bcr_CflA"/>
    <property type="match status" value="1"/>
</dbReference>
<keyword evidence="11" id="KW-1185">Reference proteome</keyword>
<dbReference type="InterPro" id="IPR036259">
    <property type="entry name" value="MFS_trans_sf"/>
</dbReference>
<comment type="subcellular location">
    <subcellularLocation>
        <location evidence="8">Cell inner membrane</location>
        <topology evidence="8">Multi-pass membrane protein</topology>
    </subcellularLocation>
    <subcellularLocation>
        <location evidence="1">Cell membrane</location>
        <topology evidence="1">Multi-pass membrane protein</topology>
    </subcellularLocation>
</comment>
<dbReference type="PANTHER" id="PTHR23502">
    <property type="entry name" value="MAJOR FACILITATOR SUPERFAMILY"/>
    <property type="match status" value="1"/>
</dbReference>
<feature type="transmembrane region" description="Helical" evidence="8">
    <location>
        <begin position="147"/>
        <end position="171"/>
    </location>
</feature>
<feature type="domain" description="Major facilitator superfamily (MFS) profile" evidence="9">
    <location>
        <begin position="22"/>
        <end position="405"/>
    </location>
</feature>
<dbReference type="PROSITE" id="PS50850">
    <property type="entry name" value="MFS"/>
    <property type="match status" value="1"/>
</dbReference>
<keyword evidence="6 8" id="KW-1133">Transmembrane helix</keyword>
<keyword evidence="4" id="KW-1003">Cell membrane</keyword>